<evidence type="ECO:0008006" key="4">
    <source>
        <dbReference type="Google" id="ProtNLM"/>
    </source>
</evidence>
<protein>
    <recommendedName>
        <fullName evidence="4">DUF4307 domain-containing protein</fullName>
    </recommendedName>
</protein>
<proteinExistence type="predicted"/>
<dbReference type="EMBL" id="BAAAJX010000008">
    <property type="protein sequence ID" value="GAA1493551.1"/>
    <property type="molecule type" value="Genomic_DNA"/>
</dbReference>
<gene>
    <name evidence="2" type="ORF">GCM10009627_18970</name>
</gene>
<feature type="transmembrane region" description="Helical" evidence="1">
    <location>
        <begin position="21"/>
        <end position="46"/>
    </location>
</feature>
<evidence type="ECO:0000256" key="1">
    <source>
        <dbReference type="SAM" id="Phobius"/>
    </source>
</evidence>
<evidence type="ECO:0000313" key="3">
    <source>
        <dbReference type="Proteomes" id="UP001501742"/>
    </source>
</evidence>
<keyword evidence="3" id="KW-1185">Reference proteome</keyword>
<sequence length="149" mass="15854">MAERLMSTAAGSDAEPGRRRGGVLVVLILIAMALITVLVLGGSYALHAYDRSHVISVTCTVTAAEGDVGSSSSGKGIGSSFEQVEISTRECGPLVLRRGVTAENKEAIAGRLEAGGRTRFEIGAASFRFRELLVSVRERVVVFGFRQQR</sequence>
<accession>A0ABP4K3W0</accession>
<keyword evidence="1" id="KW-0472">Membrane</keyword>
<comment type="caution">
    <text evidence="2">The sequence shown here is derived from an EMBL/GenBank/DDBJ whole genome shotgun (WGS) entry which is preliminary data.</text>
</comment>
<name>A0ABP4K3W0_9MICO</name>
<evidence type="ECO:0000313" key="2">
    <source>
        <dbReference type="EMBL" id="GAA1493551.1"/>
    </source>
</evidence>
<dbReference type="RefSeq" id="WP_343892326.1">
    <property type="nucleotide sequence ID" value="NZ_BAAAJX010000008.1"/>
</dbReference>
<keyword evidence="1" id="KW-0812">Transmembrane</keyword>
<dbReference type="Proteomes" id="UP001501742">
    <property type="component" value="Unassembled WGS sequence"/>
</dbReference>
<keyword evidence="1" id="KW-1133">Transmembrane helix</keyword>
<organism evidence="2 3">
    <name type="scientific">Curtobacterium herbarum</name>
    <dbReference type="NCBI Taxonomy" id="150122"/>
    <lineage>
        <taxon>Bacteria</taxon>
        <taxon>Bacillati</taxon>
        <taxon>Actinomycetota</taxon>
        <taxon>Actinomycetes</taxon>
        <taxon>Micrococcales</taxon>
        <taxon>Microbacteriaceae</taxon>
        <taxon>Curtobacterium</taxon>
    </lineage>
</organism>
<reference evidence="3" key="1">
    <citation type="journal article" date="2019" name="Int. J. Syst. Evol. Microbiol.">
        <title>The Global Catalogue of Microorganisms (GCM) 10K type strain sequencing project: providing services to taxonomists for standard genome sequencing and annotation.</title>
        <authorList>
            <consortium name="The Broad Institute Genomics Platform"/>
            <consortium name="The Broad Institute Genome Sequencing Center for Infectious Disease"/>
            <person name="Wu L."/>
            <person name="Ma J."/>
        </authorList>
    </citation>
    <scope>NUCLEOTIDE SEQUENCE [LARGE SCALE GENOMIC DNA]</scope>
    <source>
        <strain evidence="3">JCM 12140</strain>
    </source>
</reference>